<feature type="signal peptide" evidence="1">
    <location>
        <begin position="1"/>
        <end position="21"/>
    </location>
</feature>
<dbReference type="RefSeq" id="WP_306728143.1">
    <property type="nucleotide sequence ID" value="NZ_JAVDDT010000003.1"/>
</dbReference>
<dbReference type="PROSITE" id="PS51257">
    <property type="entry name" value="PROKAR_LIPOPROTEIN"/>
    <property type="match status" value="1"/>
</dbReference>
<sequence length="163" mass="18327">MRFPLAALMLLIVLLPASALACRGEVTTVMDYLPGNWEVVDGQGNILGYSEIREGAGGCALRERWEGQDGLEGEALFTVSDGRWRLVWSDSDGLVLNLSGQPEDGNMVFTGTQSTEDGEILHRIAYELLFELGEIHQLWEYSMDGGRNWEVFFAAWYVREIEY</sequence>
<comment type="caution">
    <text evidence="2">The sequence shown here is derived from an EMBL/GenBank/DDBJ whole genome shotgun (WGS) entry which is preliminary data.</text>
</comment>
<evidence type="ECO:0000313" key="3">
    <source>
        <dbReference type="Proteomes" id="UP001239019"/>
    </source>
</evidence>
<evidence type="ECO:0000313" key="2">
    <source>
        <dbReference type="EMBL" id="MDQ2069646.1"/>
    </source>
</evidence>
<accession>A0ABU0W6L4</accession>
<gene>
    <name evidence="2" type="ORF">RBH19_07160</name>
</gene>
<organism evidence="2 3">
    <name type="scientific">Natronospira bacteriovora</name>
    <dbReference type="NCBI Taxonomy" id="3069753"/>
    <lineage>
        <taxon>Bacteria</taxon>
        <taxon>Pseudomonadati</taxon>
        <taxon>Pseudomonadota</taxon>
        <taxon>Gammaproteobacteria</taxon>
        <taxon>Natronospirales</taxon>
        <taxon>Natronospiraceae</taxon>
        <taxon>Natronospira</taxon>
    </lineage>
</organism>
<name>A0ABU0W6L4_9GAMM</name>
<feature type="chain" id="PRO_5046235091" description="DUF1579 domain-containing protein" evidence="1">
    <location>
        <begin position="22"/>
        <end position="163"/>
    </location>
</feature>
<evidence type="ECO:0008006" key="4">
    <source>
        <dbReference type="Google" id="ProtNLM"/>
    </source>
</evidence>
<proteinExistence type="predicted"/>
<evidence type="ECO:0000256" key="1">
    <source>
        <dbReference type="SAM" id="SignalP"/>
    </source>
</evidence>
<keyword evidence="1" id="KW-0732">Signal</keyword>
<keyword evidence="3" id="KW-1185">Reference proteome</keyword>
<reference evidence="2 3" key="1">
    <citation type="submission" date="2023-08" db="EMBL/GenBank/DDBJ databases">
        <title>Whole-genome sequencing of halo(alkali)philic microorganisms from hypersaline lakes.</title>
        <authorList>
            <person name="Sorokin D.Y."/>
            <person name="Abbas B."/>
            <person name="Merkel A.Y."/>
        </authorList>
    </citation>
    <scope>NUCLEOTIDE SEQUENCE [LARGE SCALE GENOMIC DNA]</scope>
    <source>
        <strain evidence="2 3">AB-CW4</strain>
    </source>
</reference>
<dbReference type="EMBL" id="JAVDDT010000003">
    <property type="protein sequence ID" value="MDQ2069646.1"/>
    <property type="molecule type" value="Genomic_DNA"/>
</dbReference>
<protein>
    <recommendedName>
        <fullName evidence="4">DUF1579 domain-containing protein</fullName>
    </recommendedName>
</protein>
<dbReference type="Proteomes" id="UP001239019">
    <property type="component" value="Unassembled WGS sequence"/>
</dbReference>